<feature type="domain" description="N-acetyltransferase" evidence="3">
    <location>
        <begin position="5"/>
        <end position="164"/>
    </location>
</feature>
<dbReference type="RefSeq" id="WP_111727949.1">
    <property type="nucleotide sequence ID" value="NZ_QHKO01000001.1"/>
</dbReference>
<protein>
    <submittedName>
        <fullName evidence="4">GNAT family N-acetyltransferase</fullName>
    </submittedName>
</protein>
<dbReference type="Proteomes" id="UP000249169">
    <property type="component" value="Unassembled WGS sequence"/>
</dbReference>
<dbReference type="CDD" id="cd04301">
    <property type="entry name" value="NAT_SF"/>
    <property type="match status" value="1"/>
</dbReference>
<reference evidence="4 5" key="1">
    <citation type="submission" date="2018-05" db="EMBL/GenBank/DDBJ databases">
        <title>Lujinxingia marina gen. nov. sp. nov., a new facultative anaerobic member of the class Deltaproteobacteria, and proposal of Lujinxingaceae fam. nov.</title>
        <authorList>
            <person name="Li C.-M."/>
        </authorList>
    </citation>
    <scope>NUCLEOTIDE SEQUENCE [LARGE SCALE GENOMIC DNA]</scope>
    <source>
        <strain evidence="4 5">B210</strain>
    </source>
</reference>
<accession>A0A328C854</accession>
<dbReference type="InterPro" id="IPR016181">
    <property type="entry name" value="Acyl_CoA_acyltransferase"/>
</dbReference>
<dbReference type="PANTHER" id="PTHR43877">
    <property type="entry name" value="AMINOALKYLPHOSPHONATE N-ACETYLTRANSFERASE-RELATED-RELATED"/>
    <property type="match status" value="1"/>
</dbReference>
<name>A0A328C854_9DELT</name>
<gene>
    <name evidence="4" type="ORF">DL240_00780</name>
</gene>
<dbReference type="AlphaFoldDB" id="A0A328C854"/>
<dbReference type="Gene3D" id="3.40.630.30">
    <property type="match status" value="1"/>
</dbReference>
<dbReference type="PROSITE" id="PS51186">
    <property type="entry name" value="GNAT"/>
    <property type="match status" value="1"/>
</dbReference>
<comment type="caution">
    <text evidence="4">The sequence shown here is derived from an EMBL/GenBank/DDBJ whole genome shotgun (WGS) entry which is preliminary data.</text>
</comment>
<evidence type="ECO:0000256" key="2">
    <source>
        <dbReference type="ARBA" id="ARBA00023315"/>
    </source>
</evidence>
<proteinExistence type="predicted"/>
<evidence type="ECO:0000259" key="3">
    <source>
        <dbReference type="PROSITE" id="PS51186"/>
    </source>
</evidence>
<dbReference type="Pfam" id="PF00583">
    <property type="entry name" value="Acetyltransf_1"/>
    <property type="match status" value="1"/>
</dbReference>
<evidence type="ECO:0000256" key="1">
    <source>
        <dbReference type="ARBA" id="ARBA00022679"/>
    </source>
</evidence>
<dbReference type="InterPro" id="IPR050832">
    <property type="entry name" value="Bact_Acetyltransf"/>
</dbReference>
<dbReference type="GO" id="GO:0016747">
    <property type="term" value="F:acyltransferase activity, transferring groups other than amino-acyl groups"/>
    <property type="evidence" value="ECO:0007669"/>
    <property type="project" value="InterPro"/>
</dbReference>
<evidence type="ECO:0000313" key="5">
    <source>
        <dbReference type="Proteomes" id="UP000249169"/>
    </source>
</evidence>
<sequence>MQTSPLIRPLSPQDAPEIDRIQHLAYGEGLRELLDALVSRIHVAPDFCFAAQSPQHASLAAYILAHPWPADASPGLDNVITSLPDQSDAIHLHDMAVDPAFGGQGIATKLLDTLIDAARQQGFHAITLVAVQDAAGFWKKRGFTPLRPAAGYDDDALFMRRSLTP</sequence>
<dbReference type="InterPro" id="IPR000182">
    <property type="entry name" value="GNAT_dom"/>
</dbReference>
<dbReference type="SUPFAM" id="SSF55729">
    <property type="entry name" value="Acyl-CoA N-acyltransferases (Nat)"/>
    <property type="match status" value="1"/>
</dbReference>
<dbReference type="EMBL" id="QHKO01000001">
    <property type="protein sequence ID" value="RAL24777.1"/>
    <property type="molecule type" value="Genomic_DNA"/>
</dbReference>
<organism evidence="4 5">
    <name type="scientific">Lujinxingia litoralis</name>
    <dbReference type="NCBI Taxonomy" id="2211119"/>
    <lineage>
        <taxon>Bacteria</taxon>
        <taxon>Deltaproteobacteria</taxon>
        <taxon>Bradymonadales</taxon>
        <taxon>Lujinxingiaceae</taxon>
        <taxon>Lujinxingia</taxon>
    </lineage>
</organism>
<keyword evidence="1 4" id="KW-0808">Transferase</keyword>
<evidence type="ECO:0000313" key="4">
    <source>
        <dbReference type="EMBL" id="RAL24777.1"/>
    </source>
</evidence>
<keyword evidence="5" id="KW-1185">Reference proteome</keyword>
<keyword evidence="2" id="KW-0012">Acyltransferase</keyword>
<dbReference type="OrthoDB" id="359414at2"/>